<evidence type="ECO:0000256" key="3">
    <source>
        <dbReference type="ARBA" id="ARBA00022448"/>
    </source>
</evidence>
<evidence type="ECO:0000256" key="2">
    <source>
        <dbReference type="ARBA" id="ARBA00005417"/>
    </source>
</evidence>
<sequence length="117" mass="12510">MRWSPAPAVDVVSLSIRAGQIVGLVRPNGAGKTTIVRMCSTLLVPTSGALEICGVDALRRTRAARAHIGLVLGGESGFYQRASARDNLLFFADVLRVPTAERPARVDRALRQTGLLD</sequence>
<comment type="subcellular location">
    <subcellularLocation>
        <location evidence="1">Cell membrane</location>
        <topology evidence="1">Peripheral membrane protein</topology>
    </subcellularLocation>
</comment>
<keyword evidence="6" id="KW-0046">Antibiotic resistance</keyword>
<dbReference type="Proteomes" id="UP000251047">
    <property type="component" value="Unassembled WGS sequence"/>
</dbReference>
<proteinExistence type="inferred from homology"/>
<keyword evidence="5" id="KW-0067">ATP-binding</keyword>
<evidence type="ECO:0000256" key="4">
    <source>
        <dbReference type="ARBA" id="ARBA00022741"/>
    </source>
</evidence>
<dbReference type="Pfam" id="PF00005">
    <property type="entry name" value="ABC_tran"/>
    <property type="match status" value="1"/>
</dbReference>
<dbReference type="GO" id="GO:0016887">
    <property type="term" value="F:ATP hydrolysis activity"/>
    <property type="evidence" value="ECO:0007669"/>
    <property type="project" value="InterPro"/>
</dbReference>
<dbReference type="InterPro" id="IPR027417">
    <property type="entry name" value="P-loop_NTPase"/>
</dbReference>
<feature type="domain" description="ABC transporter" evidence="7">
    <location>
        <begin position="10"/>
        <end position="116"/>
    </location>
</feature>
<evidence type="ECO:0000256" key="6">
    <source>
        <dbReference type="ARBA" id="ARBA00023251"/>
    </source>
</evidence>
<evidence type="ECO:0000256" key="5">
    <source>
        <dbReference type="ARBA" id="ARBA00022840"/>
    </source>
</evidence>
<dbReference type="GO" id="GO:0046677">
    <property type="term" value="P:response to antibiotic"/>
    <property type="evidence" value="ECO:0007669"/>
    <property type="project" value="UniProtKB-KW"/>
</dbReference>
<dbReference type="GO" id="GO:0005886">
    <property type="term" value="C:plasma membrane"/>
    <property type="evidence" value="ECO:0007669"/>
    <property type="project" value="UniProtKB-SubCell"/>
</dbReference>
<evidence type="ECO:0000313" key="8">
    <source>
        <dbReference type="EMBL" id="RAV34430.1"/>
    </source>
</evidence>
<dbReference type="PANTHER" id="PTHR42711">
    <property type="entry name" value="ABC TRANSPORTER ATP-BINDING PROTEIN"/>
    <property type="match status" value="1"/>
</dbReference>
<evidence type="ECO:0000256" key="1">
    <source>
        <dbReference type="ARBA" id="ARBA00004202"/>
    </source>
</evidence>
<evidence type="ECO:0000313" key="9">
    <source>
        <dbReference type="Proteomes" id="UP000251047"/>
    </source>
</evidence>
<dbReference type="Gene3D" id="3.40.50.300">
    <property type="entry name" value="P-loop containing nucleotide triphosphate hydrolases"/>
    <property type="match status" value="1"/>
</dbReference>
<dbReference type="AlphaFoldDB" id="A0A364VCT1"/>
<accession>A0A364VCT1</accession>
<comment type="caution">
    <text evidence="8">The sequence shown here is derived from an EMBL/GenBank/DDBJ whole genome shotgun (WGS) entry which is preliminary data.</text>
</comment>
<dbReference type="PANTHER" id="PTHR42711:SF5">
    <property type="entry name" value="ABC TRANSPORTER ATP-BINDING PROTEIN NATA"/>
    <property type="match status" value="1"/>
</dbReference>
<evidence type="ECO:0000259" key="7">
    <source>
        <dbReference type="Pfam" id="PF00005"/>
    </source>
</evidence>
<comment type="similarity">
    <text evidence="2">Belongs to the ABC transporter superfamily.</text>
</comment>
<dbReference type="GO" id="GO:0005524">
    <property type="term" value="F:ATP binding"/>
    <property type="evidence" value="ECO:0007669"/>
    <property type="project" value="UniProtKB-KW"/>
</dbReference>
<name>A0A364VCT1_9CORY</name>
<dbReference type="EMBL" id="PHQP01000015">
    <property type="protein sequence ID" value="RAV34430.1"/>
    <property type="molecule type" value="Genomic_DNA"/>
</dbReference>
<keyword evidence="3" id="KW-0813">Transport</keyword>
<reference evidence="8 9" key="1">
    <citation type="journal article" date="2018" name="Syst. Appl. Microbiol.">
        <title>Corynebacterium heidelbergense sp. nov., isolated from the preen glands of Egyptian geese (Alopochen aegyptiacus).</title>
        <authorList>
            <person name="Braun M.S."/>
            <person name="Wang E."/>
            <person name="Zimmermann S."/>
            <person name="Wink M."/>
        </authorList>
    </citation>
    <scope>NUCLEOTIDE SEQUENCE [LARGE SCALE GENOMIC DNA]</scope>
    <source>
        <strain evidence="8 9">DSM 104638</strain>
    </source>
</reference>
<organism evidence="8 9">
    <name type="scientific">Corynebacterium heidelbergense</name>
    <dbReference type="NCBI Taxonomy" id="2055947"/>
    <lineage>
        <taxon>Bacteria</taxon>
        <taxon>Bacillati</taxon>
        <taxon>Actinomycetota</taxon>
        <taxon>Actinomycetes</taxon>
        <taxon>Mycobacteriales</taxon>
        <taxon>Corynebacteriaceae</taxon>
        <taxon>Corynebacterium</taxon>
    </lineage>
</organism>
<dbReference type="InterPro" id="IPR003439">
    <property type="entry name" value="ABC_transporter-like_ATP-bd"/>
</dbReference>
<protein>
    <recommendedName>
        <fullName evidence="7">ABC transporter domain-containing protein</fullName>
    </recommendedName>
</protein>
<dbReference type="InterPro" id="IPR050763">
    <property type="entry name" value="ABC_transporter_ATP-binding"/>
</dbReference>
<keyword evidence="4" id="KW-0547">Nucleotide-binding</keyword>
<dbReference type="OrthoDB" id="9804819at2"/>
<dbReference type="SUPFAM" id="SSF52540">
    <property type="entry name" value="P-loop containing nucleoside triphosphate hydrolases"/>
    <property type="match status" value="1"/>
</dbReference>
<gene>
    <name evidence="8" type="ORF">CWC39_03175</name>
</gene>